<dbReference type="PANTHER" id="PTHR43566:SF2">
    <property type="entry name" value="DUF4143 DOMAIN-CONTAINING PROTEIN"/>
    <property type="match status" value="1"/>
</dbReference>
<dbReference type="EMBL" id="JADIMZ010000095">
    <property type="protein sequence ID" value="MBO8432882.1"/>
    <property type="molecule type" value="Genomic_DNA"/>
</dbReference>
<keyword evidence="3" id="KW-0067">ATP-binding</keyword>
<protein>
    <submittedName>
        <fullName evidence="3">ATP-binding protein</fullName>
    </submittedName>
</protein>
<dbReference type="PANTHER" id="PTHR43566">
    <property type="entry name" value="CONSERVED PROTEIN"/>
    <property type="match status" value="1"/>
</dbReference>
<dbReference type="Pfam" id="PF13173">
    <property type="entry name" value="AAA_14"/>
    <property type="match status" value="1"/>
</dbReference>
<evidence type="ECO:0000313" key="3">
    <source>
        <dbReference type="EMBL" id="MBO8432882.1"/>
    </source>
</evidence>
<accession>A0A9D9DTF3</accession>
<comment type="caution">
    <text evidence="3">The sequence shown here is derived from an EMBL/GenBank/DDBJ whole genome shotgun (WGS) entry which is preliminary data.</text>
</comment>
<dbReference type="AlphaFoldDB" id="A0A9D9DTF3"/>
<feature type="domain" description="AAA" evidence="1">
    <location>
        <begin position="24"/>
        <end position="137"/>
    </location>
</feature>
<reference evidence="3" key="2">
    <citation type="journal article" date="2021" name="PeerJ">
        <title>Extensive microbial diversity within the chicken gut microbiome revealed by metagenomics and culture.</title>
        <authorList>
            <person name="Gilroy R."/>
            <person name="Ravi A."/>
            <person name="Getino M."/>
            <person name="Pursley I."/>
            <person name="Horton D.L."/>
            <person name="Alikhan N.F."/>
            <person name="Baker D."/>
            <person name="Gharbi K."/>
            <person name="Hall N."/>
            <person name="Watson M."/>
            <person name="Adriaenssens E.M."/>
            <person name="Foster-Nyarko E."/>
            <person name="Jarju S."/>
            <person name="Secka A."/>
            <person name="Antonio M."/>
            <person name="Oren A."/>
            <person name="Chaudhuri R.R."/>
            <person name="La Ragione R."/>
            <person name="Hildebrand F."/>
            <person name="Pallen M.J."/>
        </authorList>
    </citation>
    <scope>NUCLEOTIDE SEQUENCE</scope>
    <source>
        <strain evidence="3">2889</strain>
    </source>
</reference>
<evidence type="ECO:0000259" key="2">
    <source>
        <dbReference type="Pfam" id="PF13635"/>
    </source>
</evidence>
<keyword evidence="3" id="KW-0547">Nucleotide-binding</keyword>
<sequence length="426" mass="47420">MENTQYRPRIVDSLVERKLKSAGAIVIEGAKWCGKTSTAAQHSQSEVYLSDSSQQDYLQLAEINASLLLNGDTPRLIDEWQLAPQLWDAVRHAVDYRQKTGQFILTGSAVPANQEKIHHTGTGRMSWLTMRPMSLWESGDSSGKISLKSLFDGTTQIGENNEAGNSLEKMAYLTCRGGWPMVTHLDTDAALDIAFNYVDGLVHSDIQRVDGISRDEARVKRLLRIYARSQASQTSSAKLLQDIQENDHSCSENTLFSYLSALRKIFVIEDLAAWNPNLRSRTAIRTADTRYFVDPSIATAALGLGVKDLMNDLNTFGLLFETLCIRDLRVYAQSIDGDVYHYRDKNGLECDAVVHLRNGHYGLIEIKLGGNRLIEEGASSLLKLADKIDITKMPAPSFLMILTASGNFAYTRKDGVLVVPIDMLRN</sequence>
<dbReference type="Proteomes" id="UP000823612">
    <property type="component" value="Unassembled WGS sequence"/>
</dbReference>
<dbReference type="GO" id="GO:0005524">
    <property type="term" value="F:ATP binding"/>
    <property type="evidence" value="ECO:0007669"/>
    <property type="project" value="UniProtKB-KW"/>
</dbReference>
<gene>
    <name evidence="3" type="ORF">IAB08_06280</name>
</gene>
<organism evidence="3 4">
    <name type="scientific">Candidatus Pullibacteroides excrementavium</name>
    <dbReference type="NCBI Taxonomy" id="2840905"/>
    <lineage>
        <taxon>Bacteria</taxon>
        <taxon>Pseudomonadati</taxon>
        <taxon>Bacteroidota</taxon>
        <taxon>Bacteroidia</taxon>
        <taxon>Bacteroidales</taxon>
        <taxon>Candidatus Pullibacteroides</taxon>
    </lineage>
</organism>
<name>A0A9D9DTF3_9BACT</name>
<feature type="domain" description="DUF4143" evidence="2">
    <location>
        <begin position="204"/>
        <end position="368"/>
    </location>
</feature>
<reference evidence="3" key="1">
    <citation type="submission" date="2020-10" db="EMBL/GenBank/DDBJ databases">
        <authorList>
            <person name="Gilroy R."/>
        </authorList>
    </citation>
    <scope>NUCLEOTIDE SEQUENCE</scope>
    <source>
        <strain evidence="3">2889</strain>
    </source>
</reference>
<proteinExistence type="predicted"/>
<dbReference type="Pfam" id="PF13635">
    <property type="entry name" value="DUF4143"/>
    <property type="match status" value="1"/>
</dbReference>
<dbReference type="InterPro" id="IPR041682">
    <property type="entry name" value="AAA_14"/>
</dbReference>
<evidence type="ECO:0000259" key="1">
    <source>
        <dbReference type="Pfam" id="PF13173"/>
    </source>
</evidence>
<evidence type="ECO:0000313" key="4">
    <source>
        <dbReference type="Proteomes" id="UP000823612"/>
    </source>
</evidence>
<dbReference type="InterPro" id="IPR025420">
    <property type="entry name" value="DUF4143"/>
</dbReference>